<feature type="region of interest" description="Disordered" evidence="1">
    <location>
        <begin position="1"/>
        <end position="42"/>
    </location>
</feature>
<comment type="caution">
    <text evidence="2">The sequence shown here is derived from an EMBL/GenBank/DDBJ whole genome shotgun (WGS) entry which is preliminary data.</text>
</comment>
<feature type="compositionally biased region" description="Low complexity" evidence="1">
    <location>
        <begin position="1"/>
        <end position="12"/>
    </location>
</feature>
<dbReference type="Proteomes" id="UP001165060">
    <property type="component" value="Unassembled WGS sequence"/>
</dbReference>
<evidence type="ECO:0000256" key="1">
    <source>
        <dbReference type="SAM" id="MobiDB-lite"/>
    </source>
</evidence>
<name>A0ABQ6MZV3_9STRA</name>
<protein>
    <submittedName>
        <fullName evidence="2">Uncharacterized protein</fullName>
    </submittedName>
</protein>
<keyword evidence="3" id="KW-1185">Reference proteome</keyword>
<accession>A0ABQ6MZV3</accession>
<proteinExistence type="predicted"/>
<sequence>YMSEAESGSGSSFEQPAVARPRKGITQSSMGDDDTLSEISEGTASFAKVAMMNEMAKERVRAEKENRERRGADEEGGGGGKKEKEKKSSWFGKVKRAATPSRAAPG</sequence>
<dbReference type="EMBL" id="BRYB01003420">
    <property type="protein sequence ID" value="GMI36305.1"/>
    <property type="molecule type" value="Genomic_DNA"/>
</dbReference>
<organism evidence="2 3">
    <name type="scientific">Tetraparma gracilis</name>
    <dbReference type="NCBI Taxonomy" id="2962635"/>
    <lineage>
        <taxon>Eukaryota</taxon>
        <taxon>Sar</taxon>
        <taxon>Stramenopiles</taxon>
        <taxon>Ochrophyta</taxon>
        <taxon>Bolidophyceae</taxon>
        <taxon>Parmales</taxon>
        <taxon>Triparmaceae</taxon>
        <taxon>Tetraparma</taxon>
    </lineage>
</organism>
<feature type="compositionally biased region" description="Basic and acidic residues" evidence="1">
    <location>
        <begin position="57"/>
        <end position="73"/>
    </location>
</feature>
<feature type="region of interest" description="Disordered" evidence="1">
    <location>
        <begin position="57"/>
        <end position="106"/>
    </location>
</feature>
<evidence type="ECO:0000313" key="3">
    <source>
        <dbReference type="Proteomes" id="UP001165060"/>
    </source>
</evidence>
<reference evidence="2 3" key="1">
    <citation type="journal article" date="2023" name="Commun. Biol.">
        <title>Genome analysis of Parmales, the sister group of diatoms, reveals the evolutionary specialization of diatoms from phago-mixotrophs to photoautotrophs.</title>
        <authorList>
            <person name="Ban H."/>
            <person name="Sato S."/>
            <person name="Yoshikawa S."/>
            <person name="Yamada K."/>
            <person name="Nakamura Y."/>
            <person name="Ichinomiya M."/>
            <person name="Sato N."/>
            <person name="Blanc-Mathieu R."/>
            <person name="Endo H."/>
            <person name="Kuwata A."/>
            <person name="Ogata H."/>
        </authorList>
    </citation>
    <scope>NUCLEOTIDE SEQUENCE [LARGE SCALE GENOMIC DNA]</scope>
</reference>
<gene>
    <name evidence="2" type="ORF">TeGR_g6769</name>
</gene>
<feature type="non-terminal residue" evidence="2">
    <location>
        <position position="1"/>
    </location>
</feature>
<evidence type="ECO:0000313" key="2">
    <source>
        <dbReference type="EMBL" id="GMI36305.1"/>
    </source>
</evidence>